<reference evidence="2 3" key="1">
    <citation type="submission" date="2009-02" db="EMBL/GenBank/DDBJ databases">
        <authorList>
            <person name="Fulton L."/>
            <person name="Clifton S."/>
            <person name="Fulton B."/>
            <person name="Xu J."/>
            <person name="Minx P."/>
            <person name="Pepin K.H."/>
            <person name="Johnson M."/>
            <person name="Bhonagiri V."/>
            <person name="Nash W.E."/>
            <person name="Mardis E.R."/>
            <person name="Wilson R.K."/>
        </authorList>
    </citation>
    <scope>NUCLEOTIDE SEQUENCE [LARGE SCALE GENOMIC DNA]</scope>
    <source>
        <strain evidence="2 3">ATCC 27758</strain>
    </source>
</reference>
<reference evidence="2 3" key="2">
    <citation type="submission" date="2009-03" db="EMBL/GenBank/DDBJ databases">
        <title>Draft genome sequence of Coprococcus comes (ATCC 27758).</title>
        <authorList>
            <person name="Sudarsanam P."/>
            <person name="Ley R."/>
            <person name="Guruge J."/>
            <person name="Turnbaugh P.J."/>
            <person name="Mahowald M."/>
            <person name="Liep D."/>
            <person name="Gordon J."/>
        </authorList>
    </citation>
    <scope>NUCLEOTIDE SEQUENCE [LARGE SCALE GENOMIC DNA]</scope>
    <source>
        <strain evidence="2 3">ATCC 27758</strain>
    </source>
</reference>
<evidence type="ECO:0000313" key="2">
    <source>
        <dbReference type="EMBL" id="EEG89670.1"/>
    </source>
</evidence>
<feature type="compositionally biased region" description="Basic residues" evidence="1">
    <location>
        <begin position="13"/>
        <end position="23"/>
    </location>
</feature>
<dbReference type="HOGENOM" id="CLU_2552428_0_0_9"/>
<comment type="caution">
    <text evidence="2">The sequence shown here is derived from an EMBL/GenBank/DDBJ whole genome shotgun (WGS) entry which is preliminary data.</text>
</comment>
<protein>
    <submittedName>
        <fullName evidence="2">Uncharacterized protein</fullName>
    </submittedName>
</protein>
<proteinExistence type="predicted"/>
<evidence type="ECO:0000313" key="3">
    <source>
        <dbReference type="Proteomes" id="UP000003793"/>
    </source>
</evidence>
<dbReference type="Proteomes" id="UP000003793">
    <property type="component" value="Unassembled WGS sequence"/>
</dbReference>
<accession>C0BA28</accession>
<gene>
    <name evidence="2" type="ORF">COPCOM_02655</name>
</gene>
<feature type="compositionally biased region" description="Polar residues" evidence="1">
    <location>
        <begin position="1"/>
        <end position="12"/>
    </location>
</feature>
<dbReference type="AlphaFoldDB" id="C0BA28"/>
<organism evidence="2 3">
    <name type="scientific">Coprococcus comes ATCC 27758</name>
    <dbReference type="NCBI Taxonomy" id="470146"/>
    <lineage>
        <taxon>Bacteria</taxon>
        <taxon>Bacillati</taxon>
        <taxon>Bacillota</taxon>
        <taxon>Clostridia</taxon>
        <taxon>Lachnospirales</taxon>
        <taxon>Lachnospiraceae</taxon>
        <taxon>Coprococcus</taxon>
    </lineage>
</organism>
<sequence length="82" mass="9419">MLKSNSQNSYPRSHTRQTNHKRSQLLFGSVADKQPAPSGPHQSTPPEPRSQQKYQPKKQTKKDDEIDQNFNVQILALFIFVV</sequence>
<name>C0BA28_9FIRM</name>
<dbReference type="EMBL" id="ABVR01000041">
    <property type="protein sequence ID" value="EEG89670.1"/>
    <property type="molecule type" value="Genomic_DNA"/>
</dbReference>
<evidence type="ECO:0000256" key="1">
    <source>
        <dbReference type="SAM" id="MobiDB-lite"/>
    </source>
</evidence>
<feature type="region of interest" description="Disordered" evidence="1">
    <location>
        <begin position="1"/>
        <end position="66"/>
    </location>
</feature>